<dbReference type="eggNOG" id="COG1670">
    <property type="taxonomic scope" value="Bacteria"/>
</dbReference>
<sequence length="171" mass="18845">MKILYRPYANSDARDFASAVNASLDTLKPWLVWAHEGFSEAEARSWFAATHTLREKGLANELGLFTEEGRLLGGAGLHYSSDPTNHCSIGYWVRSSEQGQGVASQAVLYLVNLAWQSPERDTVEILAVEENAASRRVAVKCGAEFIGIQHGLIVLDSGPVNTAIYHFRRPQ</sequence>
<dbReference type="Pfam" id="PF13302">
    <property type="entry name" value="Acetyltransf_3"/>
    <property type="match status" value="1"/>
</dbReference>
<dbReference type="GO" id="GO:0005737">
    <property type="term" value="C:cytoplasm"/>
    <property type="evidence" value="ECO:0007669"/>
    <property type="project" value="TreeGrafter"/>
</dbReference>
<dbReference type="AlphaFoldDB" id="A0A0A3Z3G3"/>
<dbReference type="PROSITE" id="PS51186">
    <property type="entry name" value="GNAT"/>
    <property type="match status" value="1"/>
</dbReference>
<accession>A0A0A3Z3G3</accession>
<keyword evidence="3" id="KW-1185">Reference proteome</keyword>
<dbReference type="PANTHER" id="PTHR43441">
    <property type="entry name" value="RIBOSOMAL-PROTEIN-SERINE ACETYLTRANSFERASE"/>
    <property type="match status" value="1"/>
</dbReference>
<dbReference type="OrthoDB" id="5292292at2"/>
<dbReference type="InterPro" id="IPR000182">
    <property type="entry name" value="GNAT_dom"/>
</dbReference>
<dbReference type="EMBL" id="JRUQ01000037">
    <property type="protein sequence ID" value="KGT93400.1"/>
    <property type="molecule type" value="Genomic_DNA"/>
</dbReference>
<organism evidence="2 3">
    <name type="scientific">Erwinia typographi</name>
    <dbReference type="NCBI Taxonomy" id="371042"/>
    <lineage>
        <taxon>Bacteria</taxon>
        <taxon>Pseudomonadati</taxon>
        <taxon>Pseudomonadota</taxon>
        <taxon>Gammaproteobacteria</taxon>
        <taxon>Enterobacterales</taxon>
        <taxon>Erwiniaceae</taxon>
        <taxon>Erwinia</taxon>
    </lineage>
</organism>
<name>A0A0A3Z3G3_9GAMM</name>
<evidence type="ECO:0000259" key="1">
    <source>
        <dbReference type="PROSITE" id="PS51186"/>
    </source>
</evidence>
<dbReference type="InterPro" id="IPR051908">
    <property type="entry name" value="Ribosomal_N-acetyltransferase"/>
</dbReference>
<evidence type="ECO:0000313" key="3">
    <source>
        <dbReference type="Proteomes" id="UP000030351"/>
    </source>
</evidence>
<dbReference type="STRING" id="371042.NG99_12130"/>
<feature type="domain" description="N-acetyltransferase" evidence="1">
    <location>
        <begin position="11"/>
        <end position="171"/>
    </location>
</feature>
<dbReference type="InterPro" id="IPR016181">
    <property type="entry name" value="Acyl_CoA_acyltransferase"/>
</dbReference>
<dbReference type="Gene3D" id="3.40.630.30">
    <property type="match status" value="1"/>
</dbReference>
<gene>
    <name evidence="2" type="ORF">NG99_12130</name>
</gene>
<dbReference type="GO" id="GO:0008999">
    <property type="term" value="F:protein-N-terminal-alanine acetyltransferase activity"/>
    <property type="evidence" value="ECO:0007669"/>
    <property type="project" value="TreeGrafter"/>
</dbReference>
<keyword evidence="2" id="KW-0808">Transferase</keyword>
<dbReference type="RefSeq" id="WP_034892812.1">
    <property type="nucleotide sequence ID" value="NZ_JRUQ01000037.1"/>
</dbReference>
<protein>
    <submittedName>
        <fullName evidence="2">Ribosomal-protein-serine acetyltransferase</fullName>
    </submittedName>
</protein>
<proteinExistence type="predicted"/>
<dbReference type="GO" id="GO:1990189">
    <property type="term" value="F:protein N-terminal-serine acetyltransferase activity"/>
    <property type="evidence" value="ECO:0007669"/>
    <property type="project" value="TreeGrafter"/>
</dbReference>
<dbReference type="Proteomes" id="UP000030351">
    <property type="component" value="Unassembled WGS sequence"/>
</dbReference>
<reference evidence="2 3" key="1">
    <citation type="submission" date="2014-10" db="EMBL/GenBank/DDBJ databases">
        <title>Genome sequence of Erwinia typographi M043b.</title>
        <authorList>
            <person name="Chan K.-G."/>
            <person name="Tan W.-S."/>
        </authorList>
    </citation>
    <scope>NUCLEOTIDE SEQUENCE [LARGE SCALE GENOMIC DNA]</scope>
    <source>
        <strain evidence="2 3">M043b</strain>
    </source>
</reference>
<evidence type="ECO:0000313" key="2">
    <source>
        <dbReference type="EMBL" id="KGT93400.1"/>
    </source>
</evidence>
<comment type="caution">
    <text evidence="2">The sequence shown here is derived from an EMBL/GenBank/DDBJ whole genome shotgun (WGS) entry which is preliminary data.</text>
</comment>
<dbReference type="PANTHER" id="PTHR43441:SF10">
    <property type="entry name" value="ACETYLTRANSFERASE"/>
    <property type="match status" value="1"/>
</dbReference>
<dbReference type="SUPFAM" id="SSF55729">
    <property type="entry name" value="Acyl-CoA N-acyltransferases (Nat)"/>
    <property type="match status" value="1"/>
</dbReference>